<keyword evidence="1" id="KW-0732">Signal</keyword>
<dbReference type="InterPro" id="IPR012334">
    <property type="entry name" value="Pectin_lyas_fold"/>
</dbReference>
<evidence type="ECO:0000259" key="2">
    <source>
        <dbReference type="SMART" id="SM00912"/>
    </source>
</evidence>
<proteinExistence type="predicted"/>
<evidence type="ECO:0000256" key="1">
    <source>
        <dbReference type="SAM" id="SignalP"/>
    </source>
</evidence>
<protein>
    <submittedName>
        <fullName evidence="3">Filamentous hemagglutinin N-terminal domain-containing protein</fullName>
    </submittedName>
</protein>
<dbReference type="Proteomes" id="UP000316142">
    <property type="component" value="Unassembled WGS sequence"/>
</dbReference>
<dbReference type="SMART" id="SM00912">
    <property type="entry name" value="Haemagg_act"/>
    <property type="match status" value="1"/>
</dbReference>
<feature type="domain" description="Filamentous haemagglutinin FhaB/tRNA nuclease CdiA-like TPS" evidence="2">
    <location>
        <begin position="32"/>
        <end position="150"/>
    </location>
</feature>
<dbReference type="RefSeq" id="WP_140924101.1">
    <property type="nucleotide sequence ID" value="NZ_CP122311.1"/>
</dbReference>
<dbReference type="Pfam" id="PF05860">
    <property type="entry name" value="TPS"/>
    <property type="match status" value="1"/>
</dbReference>
<reference evidence="3 4" key="1">
    <citation type="submission" date="2019-06" db="EMBL/GenBank/DDBJ databases">
        <title>Taxogenomics and systematics of the genus Pantoea.</title>
        <authorList>
            <person name="Tambong J.T."/>
        </authorList>
    </citation>
    <scope>NUCLEOTIDE SEQUENCE [LARGE SCALE GENOMIC DNA]</scope>
    <source>
        <strain evidence="3 4">LMG 2558</strain>
    </source>
</reference>
<accession>A0ABY2Z720</accession>
<sequence length="529" mass="54013">MNTHKFNLLFLATLATLCSQPALSALNSYQHANGSTVVDINQPDANGLSHNMYQSFNVSEKGLVLNNSTTDMVRDSGNIARNSNLNSSASLILNEVISNKASSLNGFIEVAGQKADVIIANPNGITCSGCNFINTGRATLTTGTPVLTDGALTGFNVTKGTLTVKGKGLTGADYTDLLAQKITLNGKVETTQLKAIAGKYTYNRASGQATASTTGRTGGNSIDVSALGGATAGLIQLQTTEAGAGVNNNGVLNANSLYISTNGTLTNNGTLDAGVMSIAASGSMTNKGTLSASQAALQTTNTFTNEGTVKATNNASIVSYGKVTNNEKGQISGDGTVSLFSLAGDIENKGAISTAGALTMQTGYSTVNGVITPVANTSLINSGSIQADTIGLYAVKGVSLRSGDVTAQSTASVSAVTVSNAGTLTAQNASLVSDDFSNQGVMQATERLSVTGKSGISNKGTLKAATLALTTDGKISNTSCRLWLLCRQGTMKADKISISAPKITTIADLDGDYTTQLLELNKPETDSSL</sequence>
<comment type="caution">
    <text evidence="3">The sequence shown here is derived from an EMBL/GenBank/DDBJ whole genome shotgun (WGS) entry which is preliminary data.</text>
</comment>
<name>A0ABY2Z720_9GAMM</name>
<keyword evidence="4" id="KW-1185">Reference proteome</keyword>
<feature type="signal peptide" evidence="1">
    <location>
        <begin position="1"/>
        <end position="24"/>
    </location>
</feature>
<feature type="chain" id="PRO_5045385338" evidence="1">
    <location>
        <begin position="25"/>
        <end position="529"/>
    </location>
</feature>
<gene>
    <name evidence="3" type="ORF">FJW00_11160</name>
</gene>
<dbReference type="InterPro" id="IPR008638">
    <property type="entry name" value="FhaB/CdiA-like_TPS"/>
</dbReference>
<dbReference type="SUPFAM" id="SSF51126">
    <property type="entry name" value="Pectin lyase-like"/>
    <property type="match status" value="1"/>
</dbReference>
<dbReference type="EMBL" id="VHIZ01000042">
    <property type="protein sequence ID" value="TPV26762.1"/>
    <property type="molecule type" value="Genomic_DNA"/>
</dbReference>
<dbReference type="Gene3D" id="2.160.20.10">
    <property type="entry name" value="Single-stranded right-handed beta-helix, Pectin lyase-like"/>
    <property type="match status" value="1"/>
</dbReference>
<evidence type="ECO:0000313" key="3">
    <source>
        <dbReference type="EMBL" id="TPV26762.1"/>
    </source>
</evidence>
<evidence type="ECO:0000313" key="4">
    <source>
        <dbReference type="Proteomes" id="UP000316142"/>
    </source>
</evidence>
<dbReference type="NCBIfam" id="TIGR01901">
    <property type="entry name" value="adhes_NPXG"/>
    <property type="match status" value="1"/>
</dbReference>
<organism evidence="3 4">
    <name type="scientific">Pantoea anthophila</name>
    <dbReference type="NCBI Taxonomy" id="470931"/>
    <lineage>
        <taxon>Bacteria</taxon>
        <taxon>Pseudomonadati</taxon>
        <taxon>Pseudomonadota</taxon>
        <taxon>Gammaproteobacteria</taxon>
        <taxon>Enterobacterales</taxon>
        <taxon>Erwiniaceae</taxon>
        <taxon>Pantoea</taxon>
    </lineage>
</organism>
<dbReference type="InterPro" id="IPR011050">
    <property type="entry name" value="Pectin_lyase_fold/virulence"/>
</dbReference>